<dbReference type="Ensembl" id="ENSAPOT00000023587.1">
    <property type="protein sequence ID" value="ENSAPOP00000014938.1"/>
    <property type="gene ID" value="ENSAPOG00000017881.1"/>
</dbReference>
<organism evidence="1 2">
    <name type="scientific">Acanthochromis polyacanthus</name>
    <name type="common">spiny chromis</name>
    <dbReference type="NCBI Taxonomy" id="80966"/>
    <lineage>
        <taxon>Eukaryota</taxon>
        <taxon>Metazoa</taxon>
        <taxon>Chordata</taxon>
        <taxon>Craniata</taxon>
        <taxon>Vertebrata</taxon>
        <taxon>Euteleostomi</taxon>
        <taxon>Actinopterygii</taxon>
        <taxon>Neopterygii</taxon>
        <taxon>Teleostei</taxon>
        <taxon>Neoteleostei</taxon>
        <taxon>Acanthomorphata</taxon>
        <taxon>Ovalentaria</taxon>
        <taxon>Pomacentridae</taxon>
        <taxon>Acanthochromis</taxon>
    </lineage>
</organism>
<keyword evidence="2" id="KW-1185">Reference proteome</keyword>
<evidence type="ECO:0008006" key="3">
    <source>
        <dbReference type="Google" id="ProtNLM"/>
    </source>
</evidence>
<reference evidence="1" key="2">
    <citation type="submission" date="2025-09" db="UniProtKB">
        <authorList>
            <consortium name="Ensembl"/>
        </authorList>
    </citation>
    <scope>IDENTIFICATION</scope>
</reference>
<proteinExistence type="predicted"/>
<dbReference type="Proteomes" id="UP000257200">
    <property type="component" value="Unplaced"/>
</dbReference>
<evidence type="ECO:0000313" key="1">
    <source>
        <dbReference type="Ensembl" id="ENSAPOP00000014938.1"/>
    </source>
</evidence>
<evidence type="ECO:0000313" key="2">
    <source>
        <dbReference type="Proteomes" id="UP000257200"/>
    </source>
</evidence>
<name>A0A3Q1FD22_9TELE</name>
<accession>A0A3Q1FD22</accession>
<reference evidence="1" key="1">
    <citation type="submission" date="2025-08" db="UniProtKB">
        <authorList>
            <consortium name="Ensembl"/>
        </authorList>
    </citation>
    <scope>IDENTIFICATION</scope>
</reference>
<protein>
    <recommendedName>
        <fullName evidence="3">Tc1-like transposase DDE domain-containing protein</fullName>
    </recommendedName>
</protein>
<sequence length="74" mass="8638">MKPVWICLDQMGFVYQILNESHSVSKNLACWNFPTVTWPNMASDLNPTEHLWTILKGNYREICAGLIPFTPWRI</sequence>
<dbReference type="AlphaFoldDB" id="A0A3Q1FD22"/>
<dbReference type="InParanoid" id="A0A3Q1FD22"/>